<feature type="region of interest" description="Disordered" evidence="1">
    <location>
        <begin position="1"/>
        <end position="23"/>
    </location>
</feature>
<sequence length="267" mass="28576">MPGCVGRLQASMRGAPTATRRSDSRAGAAAAWAGCAWLAHARAAAPCQRRRGLRCGRRRTEGSGSGGAPAWRCPEEAAAPGRWAVCRDLAARLGRWPPGARPAERAATPDAGGEPTALDARPAQRPVGRSAAAEPPLAPFALAKPDLRAHWRCARALLHTWRRRARGGRVVRPAWPQTGCLPEVSSLSLARSSLHLFAALAAPPRRSGCTPRPSAVEPRCKARKGLGRASLLLRSRDKDRVRQDSVRREEVASDRKLSSAEGQLCAR</sequence>
<feature type="compositionally biased region" description="Basic and acidic residues" evidence="1">
    <location>
        <begin position="244"/>
        <end position="258"/>
    </location>
</feature>
<evidence type="ECO:0000313" key="2">
    <source>
        <dbReference type="EMBL" id="PWN96033.1"/>
    </source>
</evidence>
<dbReference type="EMBL" id="KZ819301">
    <property type="protein sequence ID" value="PWN96033.1"/>
    <property type="molecule type" value="Genomic_DNA"/>
</dbReference>
<dbReference type="Proteomes" id="UP000245946">
    <property type="component" value="Unassembled WGS sequence"/>
</dbReference>
<gene>
    <name evidence="2" type="ORF">FA09DRAFT_104182</name>
</gene>
<evidence type="ECO:0000313" key="3">
    <source>
        <dbReference type="Proteomes" id="UP000245946"/>
    </source>
</evidence>
<dbReference type="GeneID" id="37266502"/>
<organism evidence="2 3">
    <name type="scientific">Tilletiopsis washingtonensis</name>
    <dbReference type="NCBI Taxonomy" id="58919"/>
    <lineage>
        <taxon>Eukaryota</taxon>
        <taxon>Fungi</taxon>
        <taxon>Dikarya</taxon>
        <taxon>Basidiomycota</taxon>
        <taxon>Ustilaginomycotina</taxon>
        <taxon>Exobasidiomycetes</taxon>
        <taxon>Entylomatales</taxon>
        <taxon>Entylomatales incertae sedis</taxon>
        <taxon>Tilletiopsis</taxon>
    </lineage>
</organism>
<accession>A0A316Z784</accession>
<feature type="region of interest" description="Disordered" evidence="1">
    <location>
        <begin position="97"/>
        <end position="132"/>
    </location>
</feature>
<dbReference type="AlphaFoldDB" id="A0A316Z784"/>
<protein>
    <submittedName>
        <fullName evidence="2">Uncharacterized protein</fullName>
    </submittedName>
</protein>
<name>A0A316Z784_9BASI</name>
<evidence type="ECO:0000256" key="1">
    <source>
        <dbReference type="SAM" id="MobiDB-lite"/>
    </source>
</evidence>
<feature type="region of interest" description="Disordered" evidence="1">
    <location>
        <begin position="244"/>
        <end position="267"/>
    </location>
</feature>
<reference evidence="2 3" key="1">
    <citation type="journal article" date="2018" name="Mol. Biol. Evol.">
        <title>Broad Genomic Sampling Reveals a Smut Pathogenic Ancestry of the Fungal Clade Ustilaginomycotina.</title>
        <authorList>
            <person name="Kijpornyongpan T."/>
            <person name="Mondo S.J."/>
            <person name="Barry K."/>
            <person name="Sandor L."/>
            <person name="Lee J."/>
            <person name="Lipzen A."/>
            <person name="Pangilinan J."/>
            <person name="LaButti K."/>
            <person name="Hainaut M."/>
            <person name="Henrissat B."/>
            <person name="Grigoriev I.V."/>
            <person name="Spatafora J.W."/>
            <person name="Aime M.C."/>
        </authorList>
    </citation>
    <scope>NUCLEOTIDE SEQUENCE [LARGE SCALE GENOMIC DNA]</scope>
    <source>
        <strain evidence="2 3">MCA 4186</strain>
    </source>
</reference>
<dbReference type="RefSeq" id="XP_025596312.1">
    <property type="nucleotide sequence ID" value="XM_025738956.1"/>
</dbReference>
<proteinExistence type="predicted"/>
<keyword evidence="3" id="KW-1185">Reference proteome</keyword>